<dbReference type="InterPro" id="IPR029028">
    <property type="entry name" value="Alpha/beta_knot_MTases"/>
</dbReference>
<dbReference type="GO" id="GO:0005737">
    <property type="term" value="C:cytoplasm"/>
    <property type="evidence" value="ECO:0007669"/>
    <property type="project" value="UniProtKB-SubCell"/>
</dbReference>
<keyword evidence="7 10" id="KW-0949">S-adenosyl-L-methionine</keyword>
<evidence type="ECO:0000256" key="9">
    <source>
        <dbReference type="ARBA" id="ARBA00047944"/>
    </source>
</evidence>
<dbReference type="Pfam" id="PF04452">
    <property type="entry name" value="Methyltrans_RNA"/>
    <property type="match status" value="1"/>
</dbReference>
<dbReference type="Proteomes" id="UP000607559">
    <property type="component" value="Unassembled WGS sequence"/>
</dbReference>
<gene>
    <name evidence="13" type="ORF">GCM10011511_32540</name>
</gene>
<reference evidence="13" key="2">
    <citation type="submission" date="2020-09" db="EMBL/GenBank/DDBJ databases">
        <authorList>
            <person name="Sun Q."/>
            <person name="Zhou Y."/>
        </authorList>
    </citation>
    <scope>NUCLEOTIDE SEQUENCE</scope>
    <source>
        <strain evidence="13">CGMCC 1.15448</strain>
    </source>
</reference>
<comment type="caution">
    <text evidence="13">The sequence shown here is derived from an EMBL/GenBank/DDBJ whole genome shotgun (WGS) entry which is preliminary data.</text>
</comment>
<dbReference type="RefSeq" id="WP_188933494.1">
    <property type="nucleotide sequence ID" value="NZ_BMJC01000003.1"/>
</dbReference>
<dbReference type="SUPFAM" id="SSF88697">
    <property type="entry name" value="PUA domain-like"/>
    <property type="match status" value="1"/>
</dbReference>
<reference evidence="13" key="1">
    <citation type="journal article" date="2014" name="Int. J. Syst. Evol. Microbiol.">
        <title>Complete genome sequence of Corynebacterium casei LMG S-19264T (=DSM 44701T), isolated from a smear-ripened cheese.</title>
        <authorList>
            <consortium name="US DOE Joint Genome Institute (JGI-PGF)"/>
            <person name="Walter F."/>
            <person name="Albersmeier A."/>
            <person name="Kalinowski J."/>
            <person name="Ruckert C."/>
        </authorList>
    </citation>
    <scope>NUCLEOTIDE SEQUENCE</scope>
    <source>
        <strain evidence="13">CGMCC 1.15448</strain>
    </source>
</reference>
<sequence>MALPLFYISSFDPANPEIMLDEDNSRHIIQVLRMRPGEGLQLTDGRGALLTAVIIDDNKKKCRVRVGTVTTQPPPKKTVAVAISPLKNASRFEWFLEKATEIGVTTIIPLLSERTERQHNKPERWQNILVSAMLQSQQTWLPELSAPTPFSQLLHTAKADDRLIAHCLEAPRPTASLAALIHKRHSRSSLILIGPEGDFSQMEVESALAEGFIPVTLGAARLRTETAGIVAATLLCIDDQL</sequence>
<dbReference type="InterPro" id="IPR006700">
    <property type="entry name" value="RsmE"/>
</dbReference>
<dbReference type="Pfam" id="PF20260">
    <property type="entry name" value="PUA_4"/>
    <property type="match status" value="1"/>
</dbReference>
<dbReference type="AlphaFoldDB" id="A0A8J2UEI5"/>
<dbReference type="InterPro" id="IPR029026">
    <property type="entry name" value="tRNA_m1G_MTases_N"/>
</dbReference>
<dbReference type="GO" id="GO:0070475">
    <property type="term" value="P:rRNA base methylation"/>
    <property type="evidence" value="ECO:0007669"/>
    <property type="project" value="TreeGrafter"/>
</dbReference>
<protein>
    <recommendedName>
        <fullName evidence="10">Ribosomal RNA small subunit methyltransferase E</fullName>
        <ecNumber evidence="10">2.1.1.193</ecNumber>
    </recommendedName>
</protein>
<dbReference type="Gene3D" id="3.40.1280.10">
    <property type="match status" value="1"/>
</dbReference>
<evidence type="ECO:0000256" key="1">
    <source>
        <dbReference type="ARBA" id="ARBA00004496"/>
    </source>
</evidence>
<accession>A0A8J2UEI5</accession>
<evidence type="ECO:0000259" key="11">
    <source>
        <dbReference type="Pfam" id="PF04452"/>
    </source>
</evidence>
<evidence type="ECO:0000256" key="7">
    <source>
        <dbReference type="ARBA" id="ARBA00022691"/>
    </source>
</evidence>
<comment type="subcellular location">
    <subcellularLocation>
        <location evidence="1 10">Cytoplasm</location>
    </subcellularLocation>
</comment>
<dbReference type="SUPFAM" id="SSF75217">
    <property type="entry name" value="alpha/beta knot"/>
    <property type="match status" value="1"/>
</dbReference>
<dbReference type="PANTHER" id="PTHR30027">
    <property type="entry name" value="RIBOSOMAL RNA SMALL SUBUNIT METHYLTRANSFERASE E"/>
    <property type="match status" value="1"/>
</dbReference>
<dbReference type="EC" id="2.1.1.193" evidence="10"/>
<comment type="catalytic activity">
    <reaction evidence="9 10">
        <text>uridine(1498) in 16S rRNA + S-adenosyl-L-methionine = N(3)-methyluridine(1498) in 16S rRNA + S-adenosyl-L-homocysteine + H(+)</text>
        <dbReference type="Rhea" id="RHEA:42920"/>
        <dbReference type="Rhea" id="RHEA-COMP:10283"/>
        <dbReference type="Rhea" id="RHEA-COMP:10284"/>
        <dbReference type="ChEBI" id="CHEBI:15378"/>
        <dbReference type="ChEBI" id="CHEBI:57856"/>
        <dbReference type="ChEBI" id="CHEBI:59789"/>
        <dbReference type="ChEBI" id="CHEBI:65315"/>
        <dbReference type="ChEBI" id="CHEBI:74502"/>
        <dbReference type="EC" id="2.1.1.193"/>
    </reaction>
</comment>
<dbReference type="CDD" id="cd18084">
    <property type="entry name" value="RsmE-like"/>
    <property type="match status" value="1"/>
</dbReference>
<keyword evidence="5 10" id="KW-0489">Methyltransferase</keyword>
<comment type="function">
    <text evidence="8 10">Specifically methylates the N3 position of the uracil ring of uridine 1498 (m3U1498) in 16S rRNA. Acts on the fully assembled 30S ribosomal subunit.</text>
</comment>
<proteinExistence type="inferred from homology"/>
<dbReference type="InterPro" id="IPR046886">
    <property type="entry name" value="RsmE_MTase_dom"/>
</dbReference>
<dbReference type="InterPro" id="IPR046887">
    <property type="entry name" value="RsmE_PUA-like"/>
</dbReference>
<dbReference type="NCBIfam" id="TIGR00046">
    <property type="entry name" value="RsmE family RNA methyltransferase"/>
    <property type="match status" value="1"/>
</dbReference>
<keyword evidence="4 10" id="KW-0698">rRNA processing</keyword>
<dbReference type="EMBL" id="BMJC01000003">
    <property type="protein sequence ID" value="GGB06567.1"/>
    <property type="molecule type" value="Genomic_DNA"/>
</dbReference>
<evidence type="ECO:0000256" key="3">
    <source>
        <dbReference type="ARBA" id="ARBA00022490"/>
    </source>
</evidence>
<name>A0A8J2UEI5_9BACT</name>
<evidence type="ECO:0000256" key="2">
    <source>
        <dbReference type="ARBA" id="ARBA00005528"/>
    </source>
</evidence>
<evidence type="ECO:0000313" key="13">
    <source>
        <dbReference type="EMBL" id="GGB06567.1"/>
    </source>
</evidence>
<evidence type="ECO:0000256" key="5">
    <source>
        <dbReference type="ARBA" id="ARBA00022603"/>
    </source>
</evidence>
<evidence type="ECO:0000256" key="4">
    <source>
        <dbReference type="ARBA" id="ARBA00022552"/>
    </source>
</evidence>
<evidence type="ECO:0000313" key="14">
    <source>
        <dbReference type="Proteomes" id="UP000607559"/>
    </source>
</evidence>
<evidence type="ECO:0000256" key="8">
    <source>
        <dbReference type="ARBA" id="ARBA00025699"/>
    </source>
</evidence>
<dbReference type="GO" id="GO:0070042">
    <property type="term" value="F:rRNA (uridine-N3-)-methyltransferase activity"/>
    <property type="evidence" value="ECO:0007669"/>
    <property type="project" value="TreeGrafter"/>
</dbReference>
<evidence type="ECO:0000256" key="10">
    <source>
        <dbReference type="PIRNR" id="PIRNR015601"/>
    </source>
</evidence>
<dbReference type="PIRSF" id="PIRSF015601">
    <property type="entry name" value="MTase_slr0722"/>
    <property type="match status" value="1"/>
</dbReference>
<organism evidence="13 14">
    <name type="scientific">Puia dinghuensis</name>
    <dbReference type="NCBI Taxonomy" id="1792502"/>
    <lineage>
        <taxon>Bacteria</taxon>
        <taxon>Pseudomonadati</taxon>
        <taxon>Bacteroidota</taxon>
        <taxon>Chitinophagia</taxon>
        <taxon>Chitinophagales</taxon>
        <taxon>Chitinophagaceae</taxon>
        <taxon>Puia</taxon>
    </lineage>
</organism>
<dbReference type="InterPro" id="IPR015947">
    <property type="entry name" value="PUA-like_sf"/>
</dbReference>
<dbReference type="PANTHER" id="PTHR30027:SF3">
    <property type="entry name" value="16S RRNA (URACIL(1498)-N(3))-METHYLTRANSFERASE"/>
    <property type="match status" value="1"/>
</dbReference>
<dbReference type="Gene3D" id="2.40.240.20">
    <property type="entry name" value="Hypothetical PUA domain-like, domain 1"/>
    <property type="match status" value="1"/>
</dbReference>
<evidence type="ECO:0000259" key="12">
    <source>
        <dbReference type="Pfam" id="PF20260"/>
    </source>
</evidence>
<keyword evidence="14" id="KW-1185">Reference proteome</keyword>
<feature type="domain" description="Ribosomal RNA small subunit methyltransferase E methyltransferase" evidence="11">
    <location>
        <begin position="77"/>
        <end position="235"/>
    </location>
</feature>
<keyword evidence="3 10" id="KW-0963">Cytoplasm</keyword>
<keyword evidence="6 10" id="KW-0808">Transferase</keyword>
<evidence type="ECO:0000256" key="6">
    <source>
        <dbReference type="ARBA" id="ARBA00022679"/>
    </source>
</evidence>
<comment type="similarity">
    <text evidence="2 10">Belongs to the RNA methyltransferase RsmE family.</text>
</comment>
<feature type="domain" description="Ribosomal RNA small subunit methyltransferase E PUA-like" evidence="12">
    <location>
        <begin position="20"/>
        <end position="66"/>
    </location>
</feature>